<evidence type="ECO:0000313" key="3">
    <source>
        <dbReference type="Proteomes" id="UP000324222"/>
    </source>
</evidence>
<organism evidence="2 3">
    <name type="scientific">Portunus trituberculatus</name>
    <name type="common">Swimming crab</name>
    <name type="synonym">Neptunus trituberculatus</name>
    <dbReference type="NCBI Taxonomy" id="210409"/>
    <lineage>
        <taxon>Eukaryota</taxon>
        <taxon>Metazoa</taxon>
        <taxon>Ecdysozoa</taxon>
        <taxon>Arthropoda</taxon>
        <taxon>Crustacea</taxon>
        <taxon>Multicrustacea</taxon>
        <taxon>Malacostraca</taxon>
        <taxon>Eumalacostraca</taxon>
        <taxon>Eucarida</taxon>
        <taxon>Decapoda</taxon>
        <taxon>Pleocyemata</taxon>
        <taxon>Brachyura</taxon>
        <taxon>Eubrachyura</taxon>
        <taxon>Portunoidea</taxon>
        <taxon>Portunidae</taxon>
        <taxon>Portuninae</taxon>
        <taxon>Portunus</taxon>
    </lineage>
</organism>
<name>A0A5B7GAU1_PORTR</name>
<keyword evidence="3" id="KW-1185">Reference proteome</keyword>
<dbReference type="EMBL" id="VSRR010014571">
    <property type="protein sequence ID" value="MPC57181.1"/>
    <property type="molecule type" value="Genomic_DNA"/>
</dbReference>
<dbReference type="AlphaFoldDB" id="A0A5B7GAU1"/>
<feature type="region of interest" description="Disordered" evidence="1">
    <location>
        <begin position="1"/>
        <end position="28"/>
    </location>
</feature>
<accession>A0A5B7GAU1</accession>
<feature type="compositionally biased region" description="Polar residues" evidence="1">
    <location>
        <begin position="1"/>
        <end position="12"/>
    </location>
</feature>
<proteinExistence type="predicted"/>
<reference evidence="2 3" key="1">
    <citation type="submission" date="2019-05" db="EMBL/GenBank/DDBJ databases">
        <title>Another draft genome of Portunus trituberculatus and its Hox gene families provides insights of decapod evolution.</title>
        <authorList>
            <person name="Jeong J.-H."/>
            <person name="Song I."/>
            <person name="Kim S."/>
            <person name="Choi T."/>
            <person name="Kim D."/>
            <person name="Ryu S."/>
            <person name="Kim W."/>
        </authorList>
    </citation>
    <scope>NUCLEOTIDE SEQUENCE [LARGE SCALE GENOMIC DNA]</scope>
    <source>
        <tissue evidence="2">Muscle</tissue>
    </source>
</reference>
<evidence type="ECO:0000256" key="1">
    <source>
        <dbReference type="SAM" id="MobiDB-lite"/>
    </source>
</evidence>
<sequence>MMRKIQNTTNKCDTLRVPSPPSPSPPHQCGVWASALPAGVVEEAEQDVEQLEGQLHQEAEVCWGRQHRQSDTGLLFFNTPHIITK</sequence>
<comment type="caution">
    <text evidence="2">The sequence shown here is derived from an EMBL/GenBank/DDBJ whole genome shotgun (WGS) entry which is preliminary data.</text>
</comment>
<evidence type="ECO:0000313" key="2">
    <source>
        <dbReference type="EMBL" id="MPC57181.1"/>
    </source>
</evidence>
<protein>
    <submittedName>
        <fullName evidence="2">Uncharacterized protein</fullName>
    </submittedName>
</protein>
<dbReference type="Proteomes" id="UP000324222">
    <property type="component" value="Unassembled WGS sequence"/>
</dbReference>
<gene>
    <name evidence="2" type="ORF">E2C01_051156</name>
</gene>